<feature type="coiled-coil region" evidence="1">
    <location>
        <begin position="203"/>
        <end position="272"/>
    </location>
</feature>
<feature type="chain" id="PRO_5037241100" description="Pilus assembly protein FimV" evidence="4">
    <location>
        <begin position="31"/>
        <end position="971"/>
    </location>
</feature>
<gene>
    <name evidence="5" type="ORF">HC757_12905</name>
</gene>
<evidence type="ECO:0000256" key="3">
    <source>
        <dbReference type="SAM" id="Phobius"/>
    </source>
</evidence>
<protein>
    <recommendedName>
        <fullName evidence="7">Pilus assembly protein FimV</fullName>
    </recommendedName>
</protein>
<sequence>MTFCTSYRVGLMAAALLVFSASPLSYSVHAAEPLRITGPDGQTRQPNRQYGPTTGADTFWGIAQKMRPDKSVSVYQVMAAIYEANPHAFSNNNYNSLERGMILLIPSKEVMASFPKAAAKQRAERDDGQAITRTTRVDAISKDIAKDITKDIQAESTAATQTPAATATHEPEARPAKVQIAPPAVASKGKPNTEVNQELVSRLEAADSKNLSLTDELARLQDEMLVRGTDIETLQGQVTTLEQRIAELEQALTASKQLNAQLQTENDGLKQQNAAASEPAAPANTWRTLMDSPWLLALGAIIPALLLLGLVFWWLGRRRERPVVEAGMGAPVAMTATAAAAGAITATGAEDASVHLDTDDEDPIDSLLEVGSFDSTHEMKLDPLDEPDMDADIFIDTGENGLFAEDEGQSLDDLWAEAMGEQEEADAAEPDDADDLDALLAGLDEDAGIDNQAVAEVEADANRQADTAAGSAAESEIQSEIKSAAPAAAHDLDMELGALFDELDETEDSLNAIDVQLGDAELGQGVGDEDLDALLAGLAPATAPAAAEAEASGQKPLAPEPLEFESSELSDAIAAELETDVVLDEDEDLDALLAGLAPAAVESTTAEPVATDPVAEAAEQETGQQPQSPEPLEFTSSELSDAIAAELATDVVLDEEEDLDALLAEFGTEPETQASLVEDVAVADFAALDEPIEALQAAEDADLKALLAQFDVPEQELPDEDSDFDIETELNATFAQMDEVKDTAGPAVSAKAKESGFFKDLKANKAKEAQVLEWESALEPTPSAAQRDEIDISDDNLLAAFAGNSALNSDLGSDFDSDLDYDEALAPEDSFASMGESSLTVDEALAALDARESAKSRTSDEQREDSLASFQKENGFIDIDKLLNESDDELSDTDLYKDVSVEMGEVEALLGNTPMIDVDDEENAVNAKLDLARAYIEIEDKDSAKALLGEVQLDGNPRQQEEAAGLLKNLA</sequence>
<feature type="region of interest" description="Disordered" evidence="2">
    <location>
        <begin position="616"/>
        <end position="635"/>
    </location>
</feature>
<evidence type="ECO:0000313" key="6">
    <source>
        <dbReference type="Proteomes" id="UP000737113"/>
    </source>
</evidence>
<keyword evidence="3" id="KW-1133">Transmembrane helix</keyword>
<feature type="region of interest" description="Disordered" evidence="2">
    <location>
        <begin position="461"/>
        <end position="484"/>
    </location>
</feature>
<dbReference type="InterPro" id="IPR020012">
    <property type="entry name" value="LysM_FimV"/>
</dbReference>
<dbReference type="RefSeq" id="WP_169564790.1">
    <property type="nucleotide sequence ID" value="NZ_JAAXYH010000009.1"/>
</dbReference>
<dbReference type="InterPro" id="IPR020011">
    <property type="entry name" value="FimV_C"/>
</dbReference>
<keyword evidence="6" id="KW-1185">Reference proteome</keyword>
<accession>A0A972G2L5</accession>
<reference evidence="5" key="1">
    <citation type="submission" date="2020-04" db="EMBL/GenBank/DDBJ databases">
        <title>Description of Shewanella salipaludis sp. nov., isolated from a salt marsh.</title>
        <authorList>
            <person name="Park S."/>
            <person name="Yoon J.-H."/>
        </authorList>
    </citation>
    <scope>NUCLEOTIDE SEQUENCE</scope>
    <source>
        <strain evidence="5">SHSM-M6</strain>
    </source>
</reference>
<organism evidence="5 6">
    <name type="scientific">Shewanella salipaludis</name>
    <dbReference type="NCBI Taxonomy" id="2723052"/>
    <lineage>
        <taxon>Bacteria</taxon>
        <taxon>Pseudomonadati</taxon>
        <taxon>Pseudomonadota</taxon>
        <taxon>Gammaproteobacteria</taxon>
        <taxon>Alteromonadales</taxon>
        <taxon>Shewanellaceae</taxon>
        <taxon>Shewanella</taxon>
    </lineage>
</organism>
<evidence type="ECO:0000256" key="1">
    <source>
        <dbReference type="SAM" id="Coils"/>
    </source>
</evidence>
<feature type="compositionally biased region" description="Low complexity" evidence="2">
    <location>
        <begin position="155"/>
        <end position="168"/>
    </location>
</feature>
<evidence type="ECO:0000256" key="2">
    <source>
        <dbReference type="SAM" id="MobiDB-lite"/>
    </source>
</evidence>
<keyword evidence="1" id="KW-0175">Coiled coil</keyword>
<name>A0A972G2L5_9GAMM</name>
<evidence type="ECO:0008006" key="7">
    <source>
        <dbReference type="Google" id="ProtNLM"/>
    </source>
</evidence>
<evidence type="ECO:0000256" key="4">
    <source>
        <dbReference type="SAM" id="SignalP"/>
    </source>
</evidence>
<dbReference type="NCBIfam" id="TIGR03505">
    <property type="entry name" value="FimV_core"/>
    <property type="match status" value="1"/>
</dbReference>
<dbReference type="Proteomes" id="UP000737113">
    <property type="component" value="Unassembled WGS sequence"/>
</dbReference>
<keyword evidence="3" id="KW-0812">Transmembrane</keyword>
<dbReference type="Gene3D" id="1.20.58.2200">
    <property type="match status" value="1"/>
</dbReference>
<feature type="signal peptide" evidence="4">
    <location>
        <begin position="1"/>
        <end position="30"/>
    </location>
</feature>
<keyword evidence="3" id="KW-0472">Membrane</keyword>
<dbReference type="EMBL" id="JAAXYH010000009">
    <property type="protein sequence ID" value="NMH66059.1"/>
    <property type="molecule type" value="Genomic_DNA"/>
</dbReference>
<dbReference type="NCBIfam" id="TIGR03504">
    <property type="entry name" value="FimV_Cterm"/>
    <property type="match status" value="1"/>
</dbReference>
<keyword evidence="4" id="KW-0732">Signal</keyword>
<feature type="transmembrane region" description="Helical" evidence="3">
    <location>
        <begin position="294"/>
        <end position="315"/>
    </location>
</feature>
<evidence type="ECO:0000313" key="5">
    <source>
        <dbReference type="EMBL" id="NMH66059.1"/>
    </source>
</evidence>
<dbReference type="AlphaFoldDB" id="A0A972G2L5"/>
<comment type="caution">
    <text evidence="5">The sequence shown here is derived from an EMBL/GenBank/DDBJ whole genome shotgun (WGS) entry which is preliminary data.</text>
</comment>
<feature type="region of interest" description="Disordered" evidence="2">
    <location>
        <begin position="155"/>
        <end position="176"/>
    </location>
</feature>
<dbReference type="InterPro" id="IPR038440">
    <property type="entry name" value="FimV_C_sf"/>
</dbReference>
<proteinExistence type="predicted"/>